<dbReference type="Gene3D" id="3.40.190.10">
    <property type="entry name" value="Periplasmic binding protein-like II"/>
    <property type="match status" value="2"/>
</dbReference>
<evidence type="ECO:0008006" key="8">
    <source>
        <dbReference type="Google" id="ProtNLM"/>
    </source>
</evidence>
<dbReference type="PANTHER" id="PTHR30024:SF43">
    <property type="entry name" value="BLL4572 PROTEIN"/>
    <property type="match status" value="1"/>
</dbReference>
<evidence type="ECO:0000256" key="5">
    <source>
        <dbReference type="ARBA" id="ARBA00023136"/>
    </source>
</evidence>
<evidence type="ECO:0000256" key="3">
    <source>
        <dbReference type="ARBA" id="ARBA00022475"/>
    </source>
</evidence>
<dbReference type="EMBL" id="MLCN01000022">
    <property type="protein sequence ID" value="ONG39782.1"/>
    <property type="molecule type" value="Genomic_DNA"/>
</dbReference>
<reference evidence="6 7" key="1">
    <citation type="submission" date="2016-10" db="EMBL/GenBank/DDBJ databases">
        <title>Draft Genome sequence of Alkanindiges sp. strain H1.</title>
        <authorList>
            <person name="Subhash Y."/>
            <person name="Lee S."/>
        </authorList>
    </citation>
    <scope>NUCLEOTIDE SEQUENCE [LARGE SCALE GENOMIC DNA]</scope>
    <source>
        <strain evidence="6 7">H1</strain>
    </source>
</reference>
<dbReference type="CDD" id="cd13553">
    <property type="entry name" value="PBP2_NrtA_CpmA_like"/>
    <property type="match status" value="1"/>
</dbReference>
<dbReference type="Pfam" id="PF13379">
    <property type="entry name" value="NMT1_2"/>
    <property type="match status" value="1"/>
</dbReference>
<comment type="caution">
    <text evidence="6">The sequence shown here is derived from an EMBL/GenBank/DDBJ whole genome shotgun (WGS) entry which is preliminary data.</text>
</comment>
<evidence type="ECO:0000256" key="4">
    <source>
        <dbReference type="ARBA" id="ARBA00022519"/>
    </source>
</evidence>
<keyword evidence="7" id="KW-1185">Reference proteome</keyword>
<evidence type="ECO:0000256" key="2">
    <source>
        <dbReference type="ARBA" id="ARBA00022448"/>
    </source>
</evidence>
<keyword evidence="4" id="KW-0997">Cell inner membrane</keyword>
<dbReference type="Proteomes" id="UP000192132">
    <property type="component" value="Unassembled WGS sequence"/>
</dbReference>
<keyword evidence="2" id="KW-0813">Transport</keyword>
<dbReference type="PANTHER" id="PTHR30024">
    <property type="entry name" value="ALIPHATIC SULFONATES-BINDING PROTEIN-RELATED"/>
    <property type="match status" value="1"/>
</dbReference>
<protein>
    <recommendedName>
        <fullName evidence="8">Nitrate transporter</fullName>
    </recommendedName>
</protein>
<dbReference type="RefSeq" id="WP_076878144.1">
    <property type="nucleotide sequence ID" value="NZ_MLCN01000022.1"/>
</dbReference>
<organism evidence="6 7">
    <name type="scientific">Alkanindiges hydrocarboniclasticus</name>
    <dbReference type="NCBI Taxonomy" id="1907941"/>
    <lineage>
        <taxon>Bacteria</taxon>
        <taxon>Pseudomonadati</taxon>
        <taxon>Pseudomonadota</taxon>
        <taxon>Gammaproteobacteria</taxon>
        <taxon>Moraxellales</taxon>
        <taxon>Moraxellaceae</taxon>
        <taxon>Alkanindiges</taxon>
    </lineage>
</organism>
<sequence>MQPSMQALEKTQITIGFMPLLDSAPIIWAWHRGFFKQFGLDVTLAKEVSWASLRDRLAYGALDAAQCLAPMILAANLGADQVGVPFVSALTLSENWAAISISSQLAQQLNMDYQHNTPRENAQALQQVVQQGKTLRLAHVFQFSLHHYLLREWLSLADLDEKSIEFYTVPPSQMVDHLQTGRIDGFCVGEPWNTAAVSSGIGQVVTNAQAIWPHGADKVLGVTQAWAQRNPNTHRALVAALLKAQYELATQTHYAELIKILEQLNILELPESWLNAALDGFSAGNPARFLTGLNARPKPADYAWVSLQIIRWQQWQQPIDLASLSQQSCDMACFDAAYQFLSQHENLPEQLSLSSLQKHTIDTRQAVNYLVSKGWTHQAAEKILK</sequence>
<dbReference type="OrthoDB" id="9815454at2"/>
<name>A0A1S8CVY7_9GAMM</name>
<gene>
    <name evidence="6" type="ORF">BKE30_08310</name>
</gene>
<dbReference type="AlphaFoldDB" id="A0A1S8CVY7"/>
<evidence type="ECO:0000313" key="7">
    <source>
        <dbReference type="Proteomes" id="UP000192132"/>
    </source>
</evidence>
<evidence type="ECO:0000313" key="6">
    <source>
        <dbReference type="EMBL" id="ONG39782.1"/>
    </source>
</evidence>
<dbReference type="STRING" id="1907941.BKE30_08310"/>
<proteinExistence type="predicted"/>
<accession>A0A1S8CVY7</accession>
<dbReference type="GO" id="GO:0012505">
    <property type="term" value="C:endomembrane system"/>
    <property type="evidence" value="ECO:0007669"/>
    <property type="project" value="UniProtKB-SubCell"/>
</dbReference>
<keyword evidence="5" id="KW-0472">Membrane</keyword>
<keyword evidence="3" id="KW-1003">Cell membrane</keyword>
<comment type="subcellular location">
    <subcellularLocation>
        <location evidence="1">Endomembrane system</location>
    </subcellularLocation>
</comment>
<dbReference type="InterPro" id="IPR044527">
    <property type="entry name" value="NrtA/CpmA_ABC-bd_dom"/>
</dbReference>
<evidence type="ECO:0000256" key="1">
    <source>
        <dbReference type="ARBA" id="ARBA00004308"/>
    </source>
</evidence>
<dbReference type="SUPFAM" id="SSF53850">
    <property type="entry name" value="Periplasmic binding protein-like II"/>
    <property type="match status" value="1"/>
</dbReference>